<feature type="transmembrane region" description="Helical" evidence="1">
    <location>
        <begin position="157"/>
        <end position="178"/>
    </location>
</feature>
<evidence type="ECO:0000259" key="2">
    <source>
        <dbReference type="SMART" id="SM00382"/>
    </source>
</evidence>
<dbReference type="OrthoDB" id="9806951at2"/>
<protein>
    <submittedName>
        <fullName evidence="3">ATP-binding protein</fullName>
    </submittedName>
</protein>
<keyword evidence="1" id="KW-0812">Transmembrane</keyword>
<dbReference type="Pfam" id="PF01935">
    <property type="entry name" value="DUF87"/>
    <property type="match status" value="1"/>
</dbReference>
<evidence type="ECO:0000256" key="1">
    <source>
        <dbReference type="SAM" id="Phobius"/>
    </source>
</evidence>
<dbReference type="InterPro" id="IPR008571">
    <property type="entry name" value="HerA-like"/>
</dbReference>
<feature type="transmembrane region" description="Helical" evidence="1">
    <location>
        <begin position="82"/>
        <end position="105"/>
    </location>
</feature>
<dbReference type="RefSeq" id="WP_119606313.1">
    <property type="nucleotide sequence ID" value="NZ_QXFH01000023.1"/>
</dbReference>
<dbReference type="InterPro" id="IPR027417">
    <property type="entry name" value="P-loop_NTPase"/>
</dbReference>
<feature type="transmembrane region" description="Helical" evidence="1">
    <location>
        <begin position="126"/>
        <end position="145"/>
    </location>
</feature>
<keyword evidence="3" id="KW-0547">Nucleotide-binding</keyword>
<keyword evidence="4" id="KW-1185">Reference proteome</keyword>
<name>A0A3A1NB11_9FLAO</name>
<dbReference type="EMBL" id="QXFH01000023">
    <property type="protein sequence ID" value="RIV37496.1"/>
    <property type="molecule type" value="Genomic_DNA"/>
</dbReference>
<keyword evidence="1" id="KW-1133">Transmembrane helix</keyword>
<dbReference type="InterPro" id="IPR002789">
    <property type="entry name" value="HerA_central"/>
</dbReference>
<dbReference type="Proteomes" id="UP000266067">
    <property type="component" value="Unassembled WGS sequence"/>
</dbReference>
<comment type="caution">
    <text evidence="3">The sequence shown here is derived from an EMBL/GenBank/DDBJ whole genome shotgun (WGS) entry which is preliminary data.</text>
</comment>
<keyword evidence="3" id="KW-0067">ATP-binding</keyword>
<evidence type="ECO:0000313" key="3">
    <source>
        <dbReference type="EMBL" id="RIV37496.1"/>
    </source>
</evidence>
<feature type="domain" description="AAA+ ATPase" evidence="2">
    <location>
        <begin position="419"/>
        <end position="677"/>
    </location>
</feature>
<feature type="transmembrane region" description="Helical" evidence="1">
    <location>
        <begin position="30"/>
        <end position="49"/>
    </location>
</feature>
<organism evidence="3 4">
    <name type="scientific">Flagellimonas lutimaris</name>
    <dbReference type="NCBI Taxonomy" id="475082"/>
    <lineage>
        <taxon>Bacteria</taxon>
        <taxon>Pseudomonadati</taxon>
        <taxon>Bacteroidota</taxon>
        <taxon>Flavobacteriia</taxon>
        <taxon>Flavobacteriales</taxon>
        <taxon>Flavobacteriaceae</taxon>
        <taxon>Flagellimonas</taxon>
    </lineage>
</organism>
<dbReference type="GO" id="GO:0005524">
    <property type="term" value="F:ATP binding"/>
    <property type="evidence" value="ECO:0007669"/>
    <property type="project" value="UniProtKB-KW"/>
</dbReference>
<evidence type="ECO:0000313" key="4">
    <source>
        <dbReference type="Proteomes" id="UP000266067"/>
    </source>
</evidence>
<accession>A0A3A1NB11</accession>
<dbReference type="AlphaFoldDB" id="A0A3A1NB11"/>
<dbReference type="PANTHER" id="PTHR42957">
    <property type="entry name" value="HELICASE MJ1565-RELATED"/>
    <property type="match status" value="1"/>
</dbReference>
<reference evidence="3 4" key="1">
    <citation type="submission" date="2018-08" db="EMBL/GenBank/DDBJ databases">
        <title>Proposal of Muricauda 72 sp.nov. and Muricauda NH166 sp.nov., isolated from seawater.</title>
        <authorList>
            <person name="Cheng H."/>
            <person name="Wu Y.-H."/>
            <person name="Guo L.-L."/>
            <person name="Xu X.-W."/>
        </authorList>
    </citation>
    <scope>NUCLEOTIDE SEQUENCE [LARGE SCALE GENOMIC DNA]</scope>
    <source>
        <strain evidence="3 4">KCTC 22173</strain>
    </source>
</reference>
<dbReference type="Gene3D" id="3.40.50.300">
    <property type="entry name" value="P-loop containing nucleotide triphosphate hydrolases"/>
    <property type="match status" value="1"/>
</dbReference>
<keyword evidence="1" id="KW-0472">Membrane</keyword>
<dbReference type="SMART" id="SM00382">
    <property type="entry name" value="AAA"/>
    <property type="match status" value="1"/>
</dbReference>
<proteinExistence type="predicted"/>
<gene>
    <name evidence="3" type="ORF">D2V08_01150</name>
</gene>
<dbReference type="SUPFAM" id="SSF52540">
    <property type="entry name" value="P-loop containing nucleoside triphosphate hydrolases"/>
    <property type="match status" value="1"/>
</dbReference>
<feature type="transmembrane region" description="Helical" evidence="1">
    <location>
        <begin position="7"/>
        <end position="24"/>
    </location>
</feature>
<dbReference type="PANTHER" id="PTHR42957:SF1">
    <property type="entry name" value="HELICASE MJ1565-RELATED"/>
    <property type="match status" value="1"/>
</dbReference>
<sequence>MKKNQRLIFLGLSLLILVLIGRIVTGSFNFLLHDFWFTSGFLLLILLSLVDQPHFSKDSNVFINAVTAGISLLLVNEENRNWVFWAFLVLTIYLTISSYTLMLLRSRPLSKESKSIRLFSKLNREVGRPQTLFSAFFLWGVLIQFSTGSNGFNALLLYWVIFMIINLPGVAGAINALFESKSEIGSKNAIGTIFGVQSKNTFLVKLFSEREESLKLFDFVEFVYSIDEKNIIRKGIVLDSYLLNEEQWIKVLTGQEISKIFGNKAVFKNHESDIIYKITEIPQNDYLEKFVGIITENSAISRIKFIYNSKAQIQEGQLLVVNVGKSKEKVYYQIVEGITRIEQLENKNETGFIIGEAIQLGVWVHDKVRFEQYGWVPDINSPVYVVSEINEVNCEDHELKIGSIPNTNFPVIIDKNIALTHHTAVLGVTGTGKSVFARNLIREYLKDETIKVICIDFTGEYQGKFQDLNPAKIVSDEDDAKLYQTFEWVSNELEKFGNQQDKAKLKQADDFIKKTLSEALSDFLKDDNKKISIFELPDVSNTASILEYTRQFFKALFSIAKAEKCFNHKVCIVLEEAHTVIPEWNFVGIADKSSQSLLNSIAQIALQGRKYDVGLLVIAQRTANVSKTVLTQCNTIIAFQEFDKTSSEFLSNYFGQGIAAMLPNLKFRQAIAAGKALKSNVPMIFEVPLLEEPDANNNVDQDADEPQEE</sequence>
<dbReference type="InterPro" id="IPR003593">
    <property type="entry name" value="AAA+_ATPase"/>
</dbReference>